<comment type="caution">
    <text evidence="3">The sequence shown here is derived from an EMBL/GenBank/DDBJ whole genome shotgun (WGS) entry which is preliminary data.</text>
</comment>
<dbReference type="OrthoDB" id="3795214at2759"/>
<dbReference type="Proteomes" id="UP000758155">
    <property type="component" value="Unassembled WGS sequence"/>
</dbReference>
<name>A0A9P4WQ54_9PLEO</name>
<gene>
    <name evidence="3" type="ORF">E8E12_006676</name>
</gene>
<feature type="region of interest" description="Disordered" evidence="1">
    <location>
        <begin position="337"/>
        <end position="356"/>
    </location>
</feature>
<organism evidence="3 4">
    <name type="scientific">Didymella heteroderae</name>
    <dbReference type="NCBI Taxonomy" id="1769908"/>
    <lineage>
        <taxon>Eukaryota</taxon>
        <taxon>Fungi</taxon>
        <taxon>Dikarya</taxon>
        <taxon>Ascomycota</taxon>
        <taxon>Pezizomycotina</taxon>
        <taxon>Dothideomycetes</taxon>
        <taxon>Pleosporomycetidae</taxon>
        <taxon>Pleosporales</taxon>
        <taxon>Pleosporineae</taxon>
        <taxon>Didymellaceae</taxon>
        <taxon>Didymella</taxon>
    </lineage>
</organism>
<feature type="chain" id="PRO_5040294319" evidence="2">
    <location>
        <begin position="19"/>
        <end position="395"/>
    </location>
</feature>
<proteinExistence type="predicted"/>
<dbReference type="AlphaFoldDB" id="A0A9P4WQ54"/>
<reference evidence="3" key="1">
    <citation type="submission" date="2019-04" db="EMBL/GenBank/DDBJ databases">
        <title>Sequencing of skin fungus with MAO and IRED activity.</title>
        <authorList>
            <person name="Marsaioli A.J."/>
            <person name="Bonatto J.M.C."/>
            <person name="Reis Junior O."/>
        </authorList>
    </citation>
    <scope>NUCLEOTIDE SEQUENCE</scope>
    <source>
        <strain evidence="3">28M1</strain>
    </source>
</reference>
<feature type="region of interest" description="Disordered" evidence="1">
    <location>
        <begin position="28"/>
        <end position="47"/>
    </location>
</feature>
<accession>A0A9P4WQ54</accession>
<evidence type="ECO:0000256" key="2">
    <source>
        <dbReference type="SAM" id="SignalP"/>
    </source>
</evidence>
<evidence type="ECO:0000313" key="4">
    <source>
        <dbReference type="Proteomes" id="UP000758155"/>
    </source>
</evidence>
<feature type="compositionally biased region" description="Low complexity" evidence="1">
    <location>
        <begin position="33"/>
        <end position="45"/>
    </location>
</feature>
<sequence>MAAWVICQQWLVTQGALAALNSTATIAAKRSETSPAPTTTSAAPANRDKDNGAVLAAFIGAALTGPIKLHDSSSKLKALCQTLVAGATGMAGAVVGQEAGKRIYGTNSTAPDFEEGLVPGAFIGGVVGTATGTSLSKALCDLGVPGFKETMTDLDDITLEGIERTMDALGVEPARITQFSGQLQQALRFVHLHGPAEGVEQLTRTLTRESADLANALAEGVPLSSPAISALAGFGSLNAAALGLPPVAPPPLVGIPALGQLPAITSQLSNVINFANTSPASSQSSQAQVAADTLRDLVKEAADASSPGLTGHTIDILKKGSKLAHGLLDTVDRLRPGKSVCHKSTPPSSLKPTNRPLSALVCTPLRPPSMRQSNALERSLSSIQLSQSLGRGLER</sequence>
<keyword evidence="2" id="KW-0732">Signal</keyword>
<evidence type="ECO:0000256" key="1">
    <source>
        <dbReference type="SAM" id="MobiDB-lite"/>
    </source>
</evidence>
<dbReference type="EMBL" id="SWKV01000035">
    <property type="protein sequence ID" value="KAF3038660.1"/>
    <property type="molecule type" value="Genomic_DNA"/>
</dbReference>
<evidence type="ECO:0000313" key="3">
    <source>
        <dbReference type="EMBL" id="KAF3038660.1"/>
    </source>
</evidence>
<feature type="compositionally biased region" description="Polar residues" evidence="1">
    <location>
        <begin position="345"/>
        <end position="356"/>
    </location>
</feature>
<protein>
    <submittedName>
        <fullName evidence="3">Uncharacterized protein</fullName>
    </submittedName>
</protein>
<feature type="signal peptide" evidence="2">
    <location>
        <begin position="1"/>
        <end position="18"/>
    </location>
</feature>
<keyword evidence="4" id="KW-1185">Reference proteome</keyword>